<accession>A0A6M0RKU3</accession>
<dbReference type="RefSeq" id="WP_163698847.1">
    <property type="nucleotide sequence ID" value="NZ_QXHD01000004.1"/>
</dbReference>
<keyword evidence="1" id="KW-1133">Transmembrane helix</keyword>
<sequence length="117" mass="13031">MTHQKIPFSLIRIPLILSGLLYLGLGVAFCVLSRFEAVLNAAELPAVFFYGFGLFSILLGIAATLFACIVHKPNKAIYIVALVLTVLYIPSAYIFFGIPMLIFLIRKDVRDYYGINI</sequence>
<proteinExistence type="predicted"/>
<dbReference type="Proteomes" id="UP000481033">
    <property type="component" value="Unassembled WGS sequence"/>
</dbReference>
<keyword evidence="1" id="KW-0472">Membrane</keyword>
<comment type="caution">
    <text evidence="2">The sequence shown here is derived from an EMBL/GenBank/DDBJ whole genome shotgun (WGS) entry which is preliminary data.</text>
</comment>
<protein>
    <recommendedName>
        <fullName evidence="4">DUF4064 domain-containing protein</fullName>
    </recommendedName>
</protein>
<feature type="transmembrane region" description="Helical" evidence="1">
    <location>
        <begin position="47"/>
        <end position="70"/>
    </location>
</feature>
<gene>
    <name evidence="2" type="ORF">DXZ20_14480</name>
</gene>
<evidence type="ECO:0008006" key="4">
    <source>
        <dbReference type="Google" id="ProtNLM"/>
    </source>
</evidence>
<feature type="transmembrane region" description="Helical" evidence="1">
    <location>
        <begin position="12"/>
        <end position="35"/>
    </location>
</feature>
<keyword evidence="3" id="KW-1185">Reference proteome</keyword>
<evidence type="ECO:0000256" key="1">
    <source>
        <dbReference type="SAM" id="Phobius"/>
    </source>
</evidence>
<evidence type="ECO:0000313" key="3">
    <source>
        <dbReference type="Proteomes" id="UP000481033"/>
    </source>
</evidence>
<name>A0A6M0RKU3_9CYAN</name>
<dbReference type="AlphaFoldDB" id="A0A6M0RKU3"/>
<organism evidence="2 3">
    <name type="scientific">Adonisia turfae CCMR0081</name>
    <dbReference type="NCBI Taxonomy" id="2292702"/>
    <lineage>
        <taxon>Bacteria</taxon>
        <taxon>Bacillati</taxon>
        <taxon>Cyanobacteriota</taxon>
        <taxon>Adonisia</taxon>
        <taxon>Adonisia turfae</taxon>
    </lineage>
</organism>
<reference evidence="2 3" key="1">
    <citation type="journal article" date="2020" name="Microb. Ecol.">
        <title>Ecogenomics of the Marine Benthic Filamentous Cyanobacterium Adonisia.</title>
        <authorList>
            <person name="Walter J.M."/>
            <person name="Coutinho F.H."/>
            <person name="Leomil L."/>
            <person name="Hargreaves P.I."/>
            <person name="Campeao M.E."/>
            <person name="Vieira V.V."/>
            <person name="Silva B.S."/>
            <person name="Fistarol G.O."/>
            <person name="Salomon P.S."/>
            <person name="Sawabe T."/>
            <person name="Mino S."/>
            <person name="Hosokawa M."/>
            <person name="Miyashita H."/>
            <person name="Maruyama F."/>
            <person name="van Verk M.C."/>
            <person name="Dutilh B.E."/>
            <person name="Thompson C.C."/>
            <person name="Thompson F.L."/>
        </authorList>
    </citation>
    <scope>NUCLEOTIDE SEQUENCE [LARGE SCALE GENOMIC DNA]</scope>
    <source>
        <strain evidence="2 3">CCMR0081</strain>
    </source>
</reference>
<keyword evidence="1" id="KW-0812">Transmembrane</keyword>
<evidence type="ECO:0000313" key="2">
    <source>
        <dbReference type="EMBL" id="NEZ56864.1"/>
    </source>
</evidence>
<feature type="transmembrane region" description="Helical" evidence="1">
    <location>
        <begin position="77"/>
        <end position="105"/>
    </location>
</feature>
<dbReference type="EMBL" id="QXHD01000004">
    <property type="protein sequence ID" value="NEZ56864.1"/>
    <property type="molecule type" value="Genomic_DNA"/>
</dbReference>